<evidence type="ECO:0000256" key="1">
    <source>
        <dbReference type="SAM" id="MobiDB-lite"/>
    </source>
</evidence>
<proteinExistence type="predicted"/>
<organism evidence="2">
    <name type="scientific">Rhodotorula toruloides</name>
    <name type="common">Yeast</name>
    <name type="synonym">Rhodosporidium toruloides</name>
    <dbReference type="NCBI Taxonomy" id="5286"/>
    <lineage>
        <taxon>Eukaryota</taxon>
        <taxon>Fungi</taxon>
        <taxon>Dikarya</taxon>
        <taxon>Basidiomycota</taxon>
        <taxon>Pucciniomycotina</taxon>
        <taxon>Microbotryomycetes</taxon>
        <taxon>Sporidiobolales</taxon>
        <taxon>Sporidiobolaceae</taxon>
        <taxon>Rhodotorula</taxon>
    </lineage>
</organism>
<protein>
    <submittedName>
        <fullName evidence="2">RHTO0S19e02344g1_1</fullName>
    </submittedName>
</protein>
<feature type="compositionally biased region" description="Low complexity" evidence="1">
    <location>
        <begin position="53"/>
        <end position="64"/>
    </location>
</feature>
<dbReference type="AlphaFoldDB" id="A0A061BNP3"/>
<evidence type="ECO:0000313" key="2">
    <source>
        <dbReference type="EMBL" id="CDR48682.1"/>
    </source>
</evidence>
<name>A0A061BNP3_RHOTO</name>
<reference evidence="2" key="1">
    <citation type="journal article" date="2014" name="Genome Announc.">
        <title>Draft genome sequence of Rhodosporidium toruloides CECT1137, an oleaginous yeast of biotechnological interest.</title>
        <authorList>
            <person name="Morin N."/>
            <person name="Calcas X."/>
            <person name="Devillers H."/>
            <person name="Durrens P."/>
            <person name="Sherman D.J."/>
            <person name="Nicaud J.-M."/>
            <person name="Neuveglise C."/>
        </authorList>
    </citation>
    <scope>NUCLEOTIDE SEQUENCE</scope>
    <source>
        <strain evidence="2">CECT1137</strain>
    </source>
</reference>
<gene>
    <name evidence="2" type="ORF">RHTO0S_19e02344g</name>
</gene>
<feature type="compositionally biased region" description="Low complexity" evidence="1">
    <location>
        <begin position="85"/>
        <end position="99"/>
    </location>
</feature>
<accession>A0A061BNP3</accession>
<feature type="region of interest" description="Disordered" evidence="1">
    <location>
        <begin position="39"/>
        <end position="99"/>
    </location>
</feature>
<sequence>MNLASLPARVGWNGVVRSPRISHPQVSLLEHQSTLATLTSPPVQLPTRPLPSTPLTRPLSRSLCPLPPSTRPSARFCPPSRPLRESLSSPRSSSTPRTRLPVPRLVYPLCRPVLARFGPLWWSGTIWDSRGTLRGRGRGDRAGLEQGQQTRAAGGVARHASLRVLACVPDGGGGVEGRNGCRRELVGRLGREDWPGQVGVDEMSRRQGTTRSVGLA</sequence>
<dbReference type="EMBL" id="LK052954">
    <property type="protein sequence ID" value="CDR48682.1"/>
    <property type="molecule type" value="Genomic_DNA"/>
</dbReference>